<dbReference type="PANTHER" id="PTHR43847:SF1">
    <property type="entry name" value="BLL3993 PROTEIN"/>
    <property type="match status" value="1"/>
</dbReference>
<evidence type="ECO:0000256" key="1">
    <source>
        <dbReference type="ARBA" id="ARBA00004127"/>
    </source>
</evidence>
<feature type="transmembrane region" description="Helical" evidence="5">
    <location>
        <begin position="38"/>
        <end position="59"/>
    </location>
</feature>
<keyword evidence="7" id="KW-1185">Reference proteome</keyword>
<dbReference type="EC" id="2.1.1.334" evidence="6"/>
<dbReference type="InterPro" id="IPR052527">
    <property type="entry name" value="Metal_cation-efflux_comp"/>
</dbReference>
<keyword evidence="6" id="KW-0489">Methyltransferase</keyword>
<dbReference type="EC" id="2.1.1.100" evidence="6"/>
<dbReference type="Proteomes" id="UP001595841">
    <property type="component" value="Unassembled WGS sequence"/>
</dbReference>
<protein>
    <submittedName>
        <fullName evidence="6">Methyltransferase family protein</fullName>
        <ecNumber evidence="6">2.1.1.100</ecNumber>
        <ecNumber evidence="6">2.1.1.334</ecNumber>
    </submittedName>
</protein>
<comment type="subcellular location">
    <subcellularLocation>
        <location evidence="1">Endomembrane system</location>
        <topology evidence="1">Multi-pass membrane protein</topology>
    </subcellularLocation>
</comment>
<feature type="transmembrane region" description="Helical" evidence="5">
    <location>
        <begin position="88"/>
        <end position="118"/>
    </location>
</feature>
<evidence type="ECO:0000256" key="5">
    <source>
        <dbReference type="SAM" id="Phobius"/>
    </source>
</evidence>
<keyword evidence="4 5" id="KW-0472">Membrane</keyword>
<dbReference type="Gene3D" id="1.20.120.1630">
    <property type="match status" value="1"/>
</dbReference>
<evidence type="ECO:0000256" key="4">
    <source>
        <dbReference type="ARBA" id="ARBA00023136"/>
    </source>
</evidence>
<dbReference type="PANTHER" id="PTHR43847">
    <property type="entry name" value="BLL3993 PROTEIN"/>
    <property type="match status" value="1"/>
</dbReference>
<keyword evidence="2 5" id="KW-0812">Transmembrane</keyword>
<feature type="transmembrane region" description="Helical" evidence="5">
    <location>
        <begin position="6"/>
        <end position="26"/>
    </location>
</feature>
<evidence type="ECO:0000256" key="2">
    <source>
        <dbReference type="ARBA" id="ARBA00022692"/>
    </source>
</evidence>
<sequence length="150" mass="17181">MKFRIPPVLATLIFGGLMYVLDRFLPVGEFDFFGRNELAWVLFGLGGSIAVISMAQFAFKKTTVDPLNPKKATQLVTSGLYNYSRNPMYLAMLLILLAFGLKLGNAFNTLLAAGFVYWMNHFQIKPEEEVLLEKFGKDYTLYCKLTRRWF</sequence>
<dbReference type="EMBL" id="JBHSCL010000004">
    <property type="protein sequence ID" value="MFC4219923.1"/>
    <property type="molecule type" value="Genomic_DNA"/>
</dbReference>
<evidence type="ECO:0000313" key="6">
    <source>
        <dbReference type="EMBL" id="MFC4219923.1"/>
    </source>
</evidence>
<reference evidence="7" key="1">
    <citation type="journal article" date="2019" name="Int. J. Syst. Evol. Microbiol.">
        <title>The Global Catalogue of Microorganisms (GCM) 10K type strain sequencing project: providing services to taxonomists for standard genome sequencing and annotation.</title>
        <authorList>
            <consortium name="The Broad Institute Genomics Platform"/>
            <consortium name="The Broad Institute Genome Sequencing Center for Infectious Disease"/>
            <person name="Wu L."/>
            <person name="Ma J."/>
        </authorList>
    </citation>
    <scope>NUCLEOTIDE SEQUENCE [LARGE SCALE GENOMIC DNA]</scope>
    <source>
        <strain evidence="7">CGMCC 1.15774</strain>
    </source>
</reference>
<dbReference type="Pfam" id="PF04191">
    <property type="entry name" value="PEMT"/>
    <property type="match status" value="1"/>
</dbReference>
<dbReference type="GO" id="GO:0032259">
    <property type="term" value="P:methylation"/>
    <property type="evidence" value="ECO:0007669"/>
    <property type="project" value="UniProtKB-KW"/>
</dbReference>
<accession>A0ABV8PIA8</accession>
<organism evidence="6 7">
    <name type="scientific">Flagellimonas marina</name>
    <dbReference type="NCBI Taxonomy" id="1775168"/>
    <lineage>
        <taxon>Bacteria</taxon>
        <taxon>Pseudomonadati</taxon>
        <taxon>Bacteroidota</taxon>
        <taxon>Flavobacteriia</taxon>
        <taxon>Flavobacteriales</taxon>
        <taxon>Flavobacteriaceae</taxon>
        <taxon>Flagellimonas</taxon>
    </lineage>
</organism>
<comment type="caution">
    <text evidence="6">The sequence shown here is derived from an EMBL/GenBank/DDBJ whole genome shotgun (WGS) entry which is preliminary data.</text>
</comment>
<evidence type="ECO:0000256" key="3">
    <source>
        <dbReference type="ARBA" id="ARBA00022989"/>
    </source>
</evidence>
<dbReference type="InterPro" id="IPR007318">
    <property type="entry name" value="Phopholipid_MeTrfase"/>
</dbReference>
<evidence type="ECO:0000313" key="7">
    <source>
        <dbReference type="Proteomes" id="UP001595841"/>
    </source>
</evidence>
<gene>
    <name evidence="6" type="ORF">ACFOWS_07255</name>
</gene>
<name>A0ABV8PIA8_9FLAO</name>
<keyword evidence="3 5" id="KW-1133">Transmembrane helix</keyword>
<proteinExistence type="predicted"/>
<dbReference type="RefSeq" id="WP_379763265.1">
    <property type="nucleotide sequence ID" value="NZ_JBHSCL010000004.1"/>
</dbReference>
<dbReference type="GO" id="GO:0004671">
    <property type="term" value="F:protein C-terminal S-isoprenylcysteine carboxyl O-methyltransferase activity"/>
    <property type="evidence" value="ECO:0007669"/>
    <property type="project" value="UniProtKB-EC"/>
</dbReference>
<keyword evidence="6" id="KW-0808">Transferase</keyword>